<protein>
    <submittedName>
        <fullName evidence="2">Uncharacterized protein</fullName>
    </submittedName>
</protein>
<keyword evidence="3" id="KW-1185">Reference proteome</keyword>
<name>A0A0P1IGZ4_9RHOB</name>
<keyword evidence="1" id="KW-0472">Membrane</keyword>
<organism evidence="2 3">
    <name type="scientific">Ruegeria denitrificans</name>
    <dbReference type="NCBI Taxonomy" id="1715692"/>
    <lineage>
        <taxon>Bacteria</taxon>
        <taxon>Pseudomonadati</taxon>
        <taxon>Pseudomonadota</taxon>
        <taxon>Alphaproteobacteria</taxon>
        <taxon>Rhodobacterales</taxon>
        <taxon>Roseobacteraceae</taxon>
        <taxon>Ruegeria</taxon>
    </lineage>
</organism>
<evidence type="ECO:0000256" key="1">
    <source>
        <dbReference type="SAM" id="Phobius"/>
    </source>
</evidence>
<evidence type="ECO:0000313" key="2">
    <source>
        <dbReference type="EMBL" id="CUK00319.1"/>
    </source>
</evidence>
<keyword evidence="1" id="KW-1133">Transmembrane helix</keyword>
<reference evidence="3" key="1">
    <citation type="submission" date="2015-09" db="EMBL/GenBank/DDBJ databases">
        <authorList>
            <person name="Rodrigo-Torres L."/>
            <person name="Arahal D.R."/>
        </authorList>
    </citation>
    <scope>NUCLEOTIDE SEQUENCE [LARGE SCALE GENOMIC DNA]</scope>
    <source>
        <strain evidence="3">CECT 5091</strain>
    </source>
</reference>
<sequence length="153" mass="17941">MTVADADWWRARLTDEEDVLWSGRPDQGFFPLQYGWVYKVFLLALAVLWLVSPWMLESVREFWKLTSVTLLLTFTLWADQFVRSQRVYVVTSQDAWTLNKKLKSKALKIDRFLSFTTGRRAVVFNRHPFFRFDHLSDPSAAFSALLQAQEASK</sequence>
<dbReference type="STRING" id="1715692.RUE5091_02115"/>
<dbReference type="EMBL" id="CYUD01000006">
    <property type="protein sequence ID" value="CUK00319.1"/>
    <property type="molecule type" value="Genomic_DNA"/>
</dbReference>
<gene>
    <name evidence="2" type="ORF">RUE5091_02115</name>
</gene>
<dbReference type="RefSeq" id="WP_058281846.1">
    <property type="nucleotide sequence ID" value="NZ_CYUD01000006.1"/>
</dbReference>
<dbReference type="AlphaFoldDB" id="A0A0P1IGZ4"/>
<keyword evidence="1" id="KW-0812">Transmembrane</keyword>
<accession>A0A0P1IGZ4</accession>
<evidence type="ECO:0000313" key="3">
    <source>
        <dbReference type="Proteomes" id="UP000051260"/>
    </source>
</evidence>
<proteinExistence type="predicted"/>
<dbReference type="Proteomes" id="UP000051260">
    <property type="component" value="Unassembled WGS sequence"/>
</dbReference>
<dbReference type="OrthoDB" id="199424at2"/>
<feature type="transmembrane region" description="Helical" evidence="1">
    <location>
        <begin position="36"/>
        <end position="56"/>
    </location>
</feature>